<feature type="compositionally biased region" description="Acidic residues" evidence="1">
    <location>
        <begin position="490"/>
        <end position="504"/>
    </location>
</feature>
<evidence type="ECO:0000313" key="4">
    <source>
        <dbReference type="Proteomes" id="UP000308671"/>
    </source>
</evidence>
<proteinExistence type="predicted"/>
<feature type="compositionally biased region" description="Low complexity" evidence="1">
    <location>
        <begin position="402"/>
        <end position="420"/>
    </location>
</feature>
<feature type="compositionally biased region" description="Basic and acidic residues" evidence="1">
    <location>
        <begin position="635"/>
        <end position="647"/>
    </location>
</feature>
<evidence type="ECO:0000313" key="3">
    <source>
        <dbReference type="EMBL" id="THV55362.1"/>
    </source>
</evidence>
<feature type="domain" description="Ysc84 actin-binding" evidence="2">
    <location>
        <begin position="147"/>
        <end position="274"/>
    </location>
</feature>
<reference evidence="3 4" key="1">
    <citation type="submission" date="2017-12" db="EMBL/GenBank/DDBJ databases">
        <title>Comparative genomics of Botrytis spp.</title>
        <authorList>
            <person name="Valero-Jimenez C.A."/>
            <person name="Tapia P."/>
            <person name="Veloso J."/>
            <person name="Silva-Moreno E."/>
            <person name="Staats M."/>
            <person name="Valdes J.H."/>
            <person name="Van Kan J.A.L."/>
        </authorList>
    </citation>
    <scope>NUCLEOTIDE SEQUENCE [LARGE SCALE GENOMIC DNA]</scope>
    <source>
        <strain evidence="3 4">MUCL435</strain>
    </source>
</reference>
<dbReference type="PANTHER" id="PTHR15629">
    <property type="entry name" value="SH3YL1 PROTEIN"/>
    <property type="match status" value="1"/>
</dbReference>
<evidence type="ECO:0000256" key="1">
    <source>
        <dbReference type="SAM" id="MobiDB-lite"/>
    </source>
</evidence>
<feature type="region of interest" description="Disordered" evidence="1">
    <location>
        <begin position="341"/>
        <end position="423"/>
    </location>
</feature>
<name>A0A4S8RDJ9_9HELO</name>
<keyword evidence="4" id="KW-1185">Reference proteome</keyword>
<dbReference type="OrthoDB" id="443981at2759"/>
<dbReference type="PANTHER" id="PTHR15629:SF8">
    <property type="entry name" value="DUF500 DOMAIN PROTEIN (AFU_ORTHOLOGUE AFUA_5G07310)"/>
    <property type="match status" value="1"/>
</dbReference>
<dbReference type="InterPro" id="IPR007461">
    <property type="entry name" value="Ysc84_actin-binding"/>
</dbReference>
<dbReference type="AlphaFoldDB" id="A0A4S8RDJ9"/>
<feature type="region of interest" description="Disordered" evidence="1">
    <location>
        <begin position="524"/>
        <end position="605"/>
    </location>
</feature>
<protein>
    <recommendedName>
        <fullName evidence="2">Ysc84 actin-binding domain-containing protein</fullName>
    </recommendedName>
</protein>
<dbReference type="Proteomes" id="UP000308671">
    <property type="component" value="Unassembled WGS sequence"/>
</dbReference>
<accession>A0A4S8RDJ9</accession>
<feature type="compositionally biased region" description="Polar residues" evidence="1">
    <location>
        <begin position="366"/>
        <end position="381"/>
    </location>
</feature>
<dbReference type="InterPro" id="IPR051702">
    <property type="entry name" value="SH3_domain_YSC84-like"/>
</dbReference>
<organism evidence="3 4">
    <name type="scientific">Botrytis galanthina</name>
    <dbReference type="NCBI Taxonomy" id="278940"/>
    <lineage>
        <taxon>Eukaryota</taxon>
        <taxon>Fungi</taxon>
        <taxon>Dikarya</taxon>
        <taxon>Ascomycota</taxon>
        <taxon>Pezizomycotina</taxon>
        <taxon>Leotiomycetes</taxon>
        <taxon>Helotiales</taxon>
        <taxon>Sclerotiniaceae</taxon>
        <taxon>Botrytis</taxon>
    </lineage>
</organism>
<sequence length="695" mass="76621">MQRAVSWLPSWDRTKTTSKKGFDKTWAWADKLGAPVNRLTNKIGSEAFWPTSLDKECDKAARILKTFCKDGFYTEEDRSSTQAGPNANSKQRVLKKIPQKIIENAVGLAIFTTMRTGLWISGAGGSGILIARKEDGTWSPPSGILLHTAGLGFLVGVDIYDCVVVINNRKTLESFTKIRATLGGEMSAVAGPIAVGGVLENDGNWKQANKPIFTYLKSRGFYAGVQVDGTVIIERTDENERFYGQRIGVADILAGKVRNAPFETKLLMETIKAAEGKHDVDTNLLDQLKDEPSPGDVDLQAPTSIIPTFGIPEPDDPDPFGVLALEDAGFEIREAGTKARPVSSQFEYNPSPSSPIFTRFNRRSFDTQGARSNRESYMSGKTRTSTDRGTQTTEMGTQTDDSLSIRSPRTLSPSTSPSYSEDNKIIEEDEKAIVLEPEEVDYTKIDLGPYQSLNHSQEFDGTTMNGSPLITEETDERRKDSKDSFNSMDDLSDDDEDFEEEEPVVFEAASAQATVIIPQAIKARGGVVNIPKRGPPPPLPPRNSLRNSKFSMVTPNSDRSPSKEGFEEVDVHGVESNNIKRSSLEQASMTPLPFSPNRKSFEQSQASMVPLPFSPKRLSFEQTPVLMEDVESEESDSHEQVEEEHPAIKSANESSNFNEKIEILNNARSTERPTLTKENTESFHSIAVNIPGGWS</sequence>
<feature type="compositionally biased region" description="Polar residues" evidence="1">
    <location>
        <begin position="342"/>
        <end position="356"/>
    </location>
</feature>
<feature type="compositionally biased region" description="Basic and acidic residues" evidence="1">
    <location>
        <begin position="560"/>
        <end position="573"/>
    </location>
</feature>
<dbReference type="Pfam" id="PF04366">
    <property type="entry name" value="Ysc84"/>
    <property type="match status" value="1"/>
</dbReference>
<feature type="compositionally biased region" description="Polar residues" evidence="1">
    <location>
        <begin position="452"/>
        <end position="468"/>
    </location>
</feature>
<feature type="compositionally biased region" description="Polar residues" evidence="1">
    <location>
        <begin position="575"/>
        <end position="589"/>
    </location>
</feature>
<feature type="region of interest" description="Disordered" evidence="1">
    <location>
        <begin position="628"/>
        <end position="657"/>
    </location>
</feature>
<feature type="region of interest" description="Disordered" evidence="1">
    <location>
        <begin position="452"/>
        <end position="506"/>
    </location>
</feature>
<dbReference type="GO" id="GO:0035091">
    <property type="term" value="F:phosphatidylinositol binding"/>
    <property type="evidence" value="ECO:0007669"/>
    <property type="project" value="TreeGrafter"/>
</dbReference>
<evidence type="ECO:0000259" key="2">
    <source>
        <dbReference type="Pfam" id="PF04366"/>
    </source>
</evidence>
<feature type="compositionally biased region" description="Polar residues" evidence="1">
    <location>
        <begin position="549"/>
        <end position="559"/>
    </location>
</feature>
<gene>
    <name evidence="3" type="ORF">BGAL_0009g00120</name>
</gene>
<dbReference type="EMBL" id="PQXL01000009">
    <property type="protein sequence ID" value="THV55362.1"/>
    <property type="molecule type" value="Genomic_DNA"/>
</dbReference>
<dbReference type="CDD" id="cd11524">
    <property type="entry name" value="SYLF"/>
    <property type="match status" value="1"/>
</dbReference>
<comment type="caution">
    <text evidence="3">The sequence shown here is derived from an EMBL/GenBank/DDBJ whole genome shotgun (WGS) entry which is preliminary data.</text>
</comment>